<sequence>MGQGPAAVLPAAHDLDDPTAVPDDATGERAAAVDALRNPRRIDPVLLQHVLDGLWRL</sequence>
<reference evidence="3" key="1">
    <citation type="journal article" date="2019" name="Int. J. Syst. Evol. Microbiol.">
        <title>The Global Catalogue of Microorganisms (GCM) 10K type strain sequencing project: providing services to taxonomists for standard genome sequencing and annotation.</title>
        <authorList>
            <consortium name="The Broad Institute Genomics Platform"/>
            <consortium name="The Broad Institute Genome Sequencing Center for Infectious Disease"/>
            <person name="Wu L."/>
            <person name="Ma J."/>
        </authorList>
    </citation>
    <scope>NUCLEOTIDE SEQUENCE [LARGE SCALE GENOMIC DNA]</scope>
    <source>
        <strain evidence="3">KCTC 12848</strain>
    </source>
</reference>
<dbReference type="EMBL" id="JBHSJB010000011">
    <property type="protein sequence ID" value="MFC5054540.1"/>
    <property type="molecule type" value="Genomic_DNA"/>
</dbReference>
<comment type="caution">
    <text evidence="2">The sequence shown here is derived from an EMBL/GenBank/DDBJ whole genome shotgun (WGS) entry which is preliminary data.</text>
</comment>
<dbReference type="RefSeq" id="WP_344034156.1">
    <property type="nucleotide sequence ID" value="NZ_BAAAKE010000001.1"/>
</dbReference>
<evidence type="ECO:0000313" key="2">
    <source>
        <dbReference type="EMBL" id="MFC5054540.1"/>
    </source>
</evidence>
<keyword evidence="3" id="KW-1185">Reference proteome</keyword>
<accession>A0ABV9XW44</accession>
<feature type="region of interest" description="Disordered" evidence="1">
    <location>
        <begin position="1"/>
        <end position="24"/>
    </location>
</feature>
<protein>
    <submittedName>
        <fullName evidence="2">Uncharacterized protein</fullName>
    </submittedName>
</protein>
<gene>
    <name evidence="2" type="ORF">ACFPFM_12340</name>
</gene>
<organism evidence="2 3">
    <name type="scientific">Saccharothrix xinjiangensis</name>
    <dbReference type="NCBI Taxonomy" id="204798"/>
    <lineage>
        <taxon>Bacteria</taxon>
        <taxon>Bacillati</taxon>
        <taxon>Actinomycetota</taxon>
        <taxon>Actinomycetes</taxon>
        <taxon>Pseudonocardiales</taxon>
        <taxon>Pseudonocardiaceae</taxon>
        <taxon>Saccharothrix</taxon>
    </lineage>
</organism>
<evidence type="ECO:0000313" key="3">
    <source>
        <dbReference type="Proteomes" id="UP001595833"/>
    </source>
</evidence>
<evidence type="ECO:0000256" key="1">
    <source>
        <dbReference type="SAM" id="MobiDB-lite"/>
    </source>
</evidence>
<name>A0ABV9XW44_9PSEU</name>
<proteinExistence type="predicted"/>
<dbReference type="Proteomes" id="UP001595833">
    <property type="component" value="Unassembled WGS sequence"/>
</dbReference>